<name>A0A368VWR6_9ACTN</name>
<keyword evidence="3" id="KW-1185">Reference proteome</keyword>
<comment type="caution">
    <text evidence="2">The sequence shown here is derived from an EMBL/GenBank/DDBJ whole genome shotgun (WGS) entry which is preliminary data.</text>
</comment>
<feature type="transmembrane region" description="Helical" evidence="1">
    <location>
        <begin position="36"/>
        <end position="53"/>
    </location>
</feature>
<sequence>MPGVTSEEKGSARISPSLPVGRLECVIEFDTRLWRLLHRILLVLAVAVPALLLGLGPRPERSDSLLGLLAVLIVVVPVAVAVWRLPPRARRALRGLPRHRPLLTVTAVLLACVTVLVGWWALVNALFPGTLSPLALAFAATAVAGIVAGINRLTRLR</sequence>
<reference evidence="2 3" key="1">
    <citation type="submission" date="2018-07" db="EMBL/GenBank/DDBJ databases">
        <title>Genomic Encyclopedia of Type Strains, Phase III (KMG-III): the genomes of soil and plant-associated and newly described type strains.</title>
        <authorList>
            <person name="Whitman W."/>
        </authorList>
    </citation>
    <scope>NUCLEOTIDE SEQUENCE [LARGE SCALE GENOMIC DNA]</scope>
    <source>
        <strain evidence="2 3">CECT 8575</strain>
    </source>
</reference>
<protein>
    <submittedName>
        <fullName evidence="2">Uncharacterized protein</fullName>
    </submittedName>
</protein>
<keyword evidence="1" id="KW-0472">Membrane</keyword>
<feature type="transmembrane region" description="Helical" evidence="1">
    <location>
        <begin position="103"/>
        <end position="122"/>
    </location>
</feature>
<feature type="transmembrane region" description="Helical" evidence="1">
    <location>
        <begin position="134"/>
        <end position="153"/>
    </location>
</feature>
<evidence type="ECO:0000256" key="1">
    <source>
        <dbReference type="SAM" id="Phobius"/>
    </source>
</evidence>
<proteinExistence type="predicted"/>
<accession>A0A368VWR6</accession>
<organism evidence="2 3">
    <name type="scientific">Halopolyspora algeriensis</name>
    <dbReference type="NCBI Taxonomy" id="1500506"/>
    <lineage>
        <taxon>Bacteria</taxon>
        <taxon>Bacillati</taxon>
        <taxon>Actinomycetota</taxon>
        <taxon>Actinomycetes</taxon>
        <taxon>Actinomycetes incertae sedis</taxon>
        <taxon>Halopolyspora</taxon>
    </lineage>
</organism>
<evidence type="ECO:0000313" key="3">
    <source>
        <dbReference type="Proteomes" id="UP000253495"/>
    </source>
</evidence>
<dbReference type="Proteomes" id="UP000253495">
    <property type="component" value="Unassembled WGS sequence"/>
</dbReference>
<dbReference type="AlphaFoldDB" id="A0A368VWR6"/>
<feature type="transmembrane region" description="Helical" evidence="1">
    <location>
        <begin position="65"/>
        <end position="83"/>
    </location>
</feature>
<gene>
    <name evidence="2" type="ORF">DFQ14_103143</name>
</gene>
<keyword evidence="1" id="KW-0812">Transmembrane</keyword>
<keyword evidence="1" id="KW-1133">Transmembrane helix</keyword>
<evidence type="ECO:0000313" key="2">
    <source>
        <dbReference type="EMBL" id="RCW45178.1"/>
    </source>
</evidence>
<dbReference type="EMBL" id="QPJC01000003">
    <property type="protein sequence ID" value="RCW45178.1"/>
    <property type="molecule type" value="Genomic_DNA"/>
</dbReference>